<evidence type="ECO:0000256" key="1">
    <source>
        <dbReference type="SAM" id="SignalP"/>
    </source>
</evidence>
<comment type="caution">
    <text evidence="2">The sequence shown here is derived from an EMBL/GenBank/DDBJ whole genome shotgun (WGS) entry which is preliminary data.</text>
</comment>
<protein>
    <submittedName>
        <fullName evidence="2">Uncharacterized protein</fullName>
    </submittedName>
</protein>
<dbReference type="AlphaFoldDB" id="A0A8J2PHA1"/>
<dbReference type="EMBL" id="CAJVCH010332977">
    <property type="protein sequence ID" value="CAG7814990.1"/>
    <property type="molecule type" value="Genomic_DNA"/>
</dbReference>
<evidence type="ECO:0000313" key="3">
    <source>
        <dbReference type="Proteomes" id="UP000708208"/>
    </source>
</evidence>
<proteinExistence type="predicted"/>
<feature type="signal peptide" evidence="1">
    <location>
        <begin position="1"/>
        <end position="25"/>
    </location>
</feature>
<sequence length="37" mass="4105">MNFGKIVVMVIWLVLALTIVPFAQSSPCTERNPCQTP</sequence>
<keyword evidence="1" id="KW-0732">Signal</keyword>
<keyword evidence="3" id="KW-1185">Reference proteome</keyword>
<feature type="non-terminal residue" evidence="2">
    <location>
        <position position="1"/>
    </location>
</feature>
<reference evidence="2" key="1">
    <citation type="submission" date="2021-06" db="EMBL/GenBank/DDBJ databases">
        <authorList>
            <person name="Hodson N. C."/>
            <person name="Mongue J. A."/>
            <person name="Jaron S. K."/>
        </authorList>
    </citation>
    <scope>NUCLEOTIDE SEQUENCE</scope>
</reference>
<name>A0A8J2PHA1_9HEXA</name>
<organism evidence="2 3">
    <name type="scientific">Allacma fusca</name>
    <dbReference type="NCBI Taxonomy" id="39272"/>
    <lineage>
        <taxon>Eukaryota</taxon>
        <taxon>Metazoa</taxon>
        <taxon>Ecdysozoa</taxon>
        <taxon>Arthropoda</taxon>
        <taxon>Hexapoda</taxon>
        <taxon>Collembola</taxon>
        <taxon>Symphypleona</taxon>
        <taxon>Sminthuridae</taxon>
        <taxon>Allacma</taxon>
    </lineage>
</organism>
<evidence type="ECO:0000313" key="2">
    <source>
        <dbReference type="EMBL" id="CAG7814990.1"/>
    </source>
</evidence>
<accession>A0A8J2PHA1</accession>
<gene>
    <name evidence="2" type="ORF">AFUS01_LOCUS25696</name>
</gene>
<dbReference type="Proteomes" id="UP000708208">
    <property type="component" value="Unassembled WGS sequence"/>
</dbReference>
<feature type="chain" id="PRO_5035295386" evidence="1">
    <location>
        <begin position="26"/>
        <end position="37"/>
    </location>
</feature>